<dbReference type="Pfam" id="PF13549">
    <property type="entry name" value="ATP-grasp_5"/>
    <property type="match status" value="1"/>
</dbReference>
<dbReference type="PANTHER" id="PTHR42793">
    <property type="entry name" value="COA BINDING DOMAIN CONTAINING PROTEIN"/>
    <property type="match status" value="1"/>
</dbReference>
<name>A0A0E9M1T4_9BACT</name>
<evidence type="ECO:0000313" key="2">
    <source>
        <dbReference type="Proteomes" id="UP000032900"/>
    </source>
</evidence>
<dbReference type="STRING" id="1236989.JCM15548_14131"/>
<dbReference type="Gene3D" id="3.40.50.261">
    <property type="entry name" value="Succinyl-CoA synthetase domains"/>
    <property type="match status" value="1"/>
</dbReference>
<dbReference type="Gene3D" id="3.30.470.20">
    <property type="entry name" value="ATP-grasp fold, B domain"/>
    <property type="match status" value="1"/>
</dbReference>
<reference evidence="1 2" key="1">
    <citation type="journal article" date="2015" name="Microbes Environ.">
        <title>Distribution and evolution of nitrogen fixation genes in the phylum bacteroidetes.</title>
        <authorList>
            <person name="Inoue J."/>
            <person name="Oshima K."/>
            <person name="Suda W."/>
            <person name="Sakamoto M."/>
            <person name="Iino T."/>
            <person name="Noda S."/>
            <person name="Hongoh Y."/>
            <person name="Hattori M."/>
            <person name="Ohkuma M."/>
        </authorList>
    </citation>
    <scope>NUCLEOTIDE SEQUENCE [LARGE SCALE GENOMIC DNA]</scope>
    <source>
        <strain evidence="1">JCM 15548</strain>
    </source>
</reference>
<dbReference type="SUPFAM" id="SSF56059">
    <property type="entry name" value="Glutathione synthetase ATP-binding domain-like"/>
    <property type="match status" value="1"/>
</dbReference>
<evidence type="ECO:0000313" key="1">
    <source>
        <dbReference type="EMBL" id="GAO31737.1"/>
    </source>
</evidence>
<dbReference type="GO" id="GO:0005524">
    <property type="term" value="F:ATP binding"/>
    <property type="evidence" value="ECO:0007669"/>
    <property type="project" value="InterPro"/>
</dbReference>
<dbReference type="Gene3D" id="3.30.1490.20">
    <property type="entry name" value="ATP-grasp fold, A domain"/>
    <property type="match status" value="1"/>
</dbReference>
<proteinExistence type="predicted"/>
<dbReference type="InterPro" id="IPR013815">
    <property type="entry name" value="ATP_grasp_subdomain_1"/>
</dbReference>
<dbReference type="EMBL" id="BAZW01000060">
    <property type="protein sequence ID" value="GAO31737.1"/>
    <property type="molecule type" value="Genomic_DNA"/>
</dbReference>
<sequence>MLTDALSDGGLNIPAIEGQAHDDILAMLNPGSSASNPIDFLATGTAEQLRQVIAYCDQKLDDIHGMIVIFGSTGLTQVYDAFEVIHEQMQQCRKPVFPILPSTSSAHEEVAFFLSKGHINFPDEVVLGRALTKVNITPPPEEDTVFLHGVDIEKVRQIIDGCTSGFQEPEVVNALLLAAGIPIVEEGVAANRKQLLRLAHSLGYPVAMKVIGPVHKSDVGGVTLNIQSDTHLVAEYRRMRKIKDVHAVLLQKMQKGTELFIGAKYESKFGHVILCGLGGIFVESLGDHAHGLAPLTFNEAHSMIRSLRSYPVIQGARGQEGVDEDLFAEIMVRLSSLLRYATEIKELDLNPLIGNKEGICVVDGRVLIEK</sequence>
<dbReference type="PANTHER" id="PTHR42793:SF1">
    <property type="entry name" value="PEPTIDYL-LYSINE N-ACETYLTRANSFERASE PATZ"/>
    <property type="match status" value="1"/>
</dbReference>
<keyword evidence="2" id="KW-1185">Reference proteome</keyword>
<dbReference type="AlphaFoldDB" id="A0A0E9M1T4"/>
<dbReference type="SUPFAM" id="SSF52210">
    <property type="entry name" value="Succinyl-CoA synthetase domains"/>
    <property type="match status" value="1"/>
</dbReference>
<organism evidence="1 2">
    <name type="scientific">Geofilum rubicundum JCM 15548</name>
    <dbReference type="NCBI Taxonomy" id="1236989"/>
    <lineage>
        <taxon>Bacteria</taxon>
        <taxon>Pseudomonadati</taxon>
        <taxon>Bacteroidota</taxon>
        <taxon>Bacteroidia</taxon>
        <taxon>Marinilabiliales</taxon>
        <taxon>Marinilabiliaceae</taxon>
        <taxon>Geofilum</taxon>
    </lineage>
</organism>
<accession>A0A0E9M1T4</accession>
<protein>
    <submittedName>
        <fullName evidence="1">Acetyl-CoA synthetase</fullName>
    </submittedName>
</protein>
<dbReference type="RefSeq" id="WP_227625994.1">
    <property type="nucleotide sequence ID" value="NZ_BAZW01000060.1"/>
</dbReference>
<dbReference type="Proteomes" id="UP000032900">
    <property type="component" value="Unassembled WGS sequence"/>
</dbReference>
<gene>
    <name evidence="1" type="ORF">JCM15548_14131</name>
</gene>
<dbReference type="InterPro" id="IPR016102">
    <property type="entry name" value="Succinyl-CoA_synth-like"/>
</dbReference>
<comment type="caution">
    <text evidence="1">The sequence shown here is derived from an EMBL/GenBank/DDBJ whole genome shotgun (WGS) entry which is preliminary data.</text>
</comment>